<organism evidence="2 3">
    <name type="scientific">Sphingobium vermicomposti</name>
    <dbReference type="NCBI Taxonomy" id="529005"/>
    <lineage>
        <taxon>Bacteria</taxon>
        <taxon>Pseudomonadati</taxon>
        <taxon>Pseudomonadota</taxon>
        <taxon>Alphaproteobacteria</taxon>
        <taxon>Sphingomonadales</taxon>
        <taxon>Sphingomonadaceae</taxon>
        <taxon>Sphingobium</taxon>
    </lineage>
</organism>
<evidence type="ECO:0008006" key="4">
    <source>
        <dbReference type="Google" id="ProtNLM"/>
    </source>
</evidence>
<evidence type="ECO:0000256" key="1">
    <source>
        <dbReference type="SAM" id="Phobius"/>
    </source>
</evidence>
<protein>
    <recommendedName>
        <fullName evidence="4">Sugar transporter</fullName>
    </recommendedName>
</protein>
<dbReference type="AlphaFoldDB" id="A0A846MFN8"/>
<feature type="transmembrane region" description="Helical" evidence="1">
    <location>
        <begin position="26"/>
        <end position="46"/>
    </location>
</feature>
<gene>
    <name evidence="2" type="ORF">FHS54_001701</name>
</gene>
<keyword evidence="1" id="KW-1133">Transmembrane helix</keyword>
<reference evidence="2 3" key="1">
    <citation type="submission" date="2020-03" db="EMBL/GenBank/DDBJ databases">
        <title>Genomic Encyclopedia of Type Strains, Phase IV (KMG-IV): sequencing the most valuable type-strain genomes for metagenomic binning, comparative biology and taxonomic classification.</title>
        <authorList>
            <person name="Goeker M."/>
        </authorList>
    </citation>
    <scope>NUCLEOTIDE SEQUENCE [LARGE SCALE GENOMIC DNA]</scope>
    <source>
        <strain evidence="2 3">DSM 21299</strain>
    </source>
</reference>
<proteinExistence type="predicted"/>
<comment type="caution">
    <text evidence="2">The sequence shown here is derived from an EMBL/GenBank/DDBJ whole genome shotgun (WGS) entry which is preliminary data.</text>
</comment>
<dbReference type="Proteomes" id="UP000576821">
    <property type="component" value="Unassembled WGS sequence"/>
</dbReference>
<keyword evidence="3" id="KW-1185">Reference proteome</keyword>
<feature type="transmembrane region" description="Helical" evidence="1">
    <location>
        <begin position="122"/>
        <end position="146"/>
    </location>
</feature>
<name>A0A846MFN8_9SPHN</name>
<keyword evidence="1" id="KW-0472">Membrane</keyword>
<evidence type="ECO:0000313" key="2">
    <source>
        <dbReference type="EMBL" id="NIJ16735.1"/>
    </source>
</evidence>
<keyword evidence="1" id="KW-0812">Transmembrane</keyword>
<accession>A0A846MFN8</accession>
<dbReference type="EMBL" id="JAASQR010000002">
    <property type="protein sequence ID" value="NIJ16735.1"/>
    <property type="molecule type" value="Genomic_DNA"/>
</dbReference>
<feature type="transmembrane region" description="Helical" evidence="1">
    <location>
        <begin position="97"/>
        <end position="116"/>
    </location>
</feature>
<evidence type="ECO:0000313" key="3">
    <source>
        <dbReference type="Proteomes" id="UP000576821"/>
    </source>
</evidence>
<feature type="transmembrane region" description="Helical" evidence="1">
    <location>
        <begin position="70"/>
        <end position="90"/>
    </location>
</feature>
<sequence>MMHPSQGDKRPLGEETQMRPSRSVNILGLILLGWNLMGLVAFILQYDADLSTLAKDDPYTAQIFAQMPGWAWAAYAVAVSAGTLGATLLLMRKAAAVGLFLLSVIAVIVQFGYSFLGTDLLAVKGAATAIFPAIIFAIAVAQTAYARHLRAKGILR</sequence>